<comment type="subcellular location">
    <subcellularLocation>
        <location evidence="1">Membrane</location>
        <topology evidence="1">Multi-pass membrane protein</topology>
    </subcellularLocation>
</comment>
<keyword evidence="5 7" id="KW-0472">Membrane</keyword>
<evidence type="ECO:0000256" key="2">
    <source>
        <dbReference type="ARBA" id="ARBA00007242"/>
    </source>
</evidence>
<dbReference type="Proteomes" id="UP000829720">
    <property type="component" value="Unassembled WGS sequence"/>
</dbReference>
<feature type="transmembrane region" description="Helical" evidence="7">
    <location>
        <begin position="49"/>
        <end position="70"/>
    </location>
</feature>
<reference evidence="9" key="1">
    <citation type="submission" date="2021-01" db="EMBL/GenBank/DDBJ databases">
        <authorList>
            <person name="Zahm M."/>
            <person name="Roques C."/>
            <person name="Cabau C."/>
            <person name="Klopp C."/>
            <person name="Donnadieu C."/>
            <person name="Jouanno E."/>
            <person name="Lampietro C."/>
            <person name="Louis A."/>
            <person name="Herpin A."/>
            <person name="Echchiki A."/>
            <person name="Berthelot C."/>
            <person name="Parey E."/>
            <person name="Roest-Crollius H."/>
            <person name="Braasch I."/>
            <person name="Postlethwait J."/>
            <person name="Bobe J."/>
            <person name="Montfort J."/>
            <person name="Bouchez O."/>
            <person name="Begum T."/>
            <person name="Mejri S."/>
            <person name="Adams A."/>
            <person name="Chen W.-J."/>
            <person name="Guiguen Y."/>
        </authorList>
    </citation>
    <scope>NUCLEOTIDE SEQUENCE</scope>
    <source>
        <tissue evidence="9">Blood</tissue>
    </source>
</reference>
<accession>A0A8T3CMV4</accession>
<feature type="transmembrane region" description="Helical" evidence="7">
    <location>
        <begin position="117"/>
        <end position="137"/>
    </location>
</feature>
<gene>
    <name evidence="9" type="ORF">AGOR_G00220720</name>
</gene>
<evidence type="ECO:0000313" key="9">
    <source>
        <dbReference type="EMBL" id="KAI1883888.1"/>
    </source>
</evidence>
<evidence type="ECO:0000256" key="5">
    <source>
        <dbReference type="ARBA" id="ARBA00023136"/>
    </source>
</evidence>
<dbReference type="InterPro" id="IPR017978">
    <property type="entry name" value="GPCR_3_C"/>
</dbReference>
<feature type="transmembrane region" description="Helical" evidence="7">
    <location>
        <begin position="228"/>
        <end position="248"/>
    </location>
</feature>
<proteinExistence type="inferred from homology"/>
<name>A0A8T3CMV4_9TELE</name>
<dbReference type="PANTHER" id="PTHR14511:SF7">
    <property type="entry name" value="RETINOIC ACID-INDUCED PROTEIN 3"/>
    <property type="match status" value="1"/>
</dbReference>
<dbReference type="GO" id="GO:0030295">
    <property type="term" value="F:protein kinase activator activity"/>
    <property type="evidence" value="ECO:0007669"/>
    <property type="project" value="TreeGrafter"/>
</dbReference>
<comment type="caution">
    <text evidence="9">The sequence shown here is derived from an EMBL/GenBank/DDBJ whole genome shotgun (WGS) entry which is preliminary data.</text>
</comment>
<organism evidence="9 10">
    <name type="scientific">Albula goreensis</name>
    <dbReference type="NCBI Taxonomy" id="1534307"/>
    <lineage>
        <taxon>Eukaryota</taxon>
        <taxon>Metazoa</taxon>
        <taxon>Chordata</taxon>
        <taxon>Craniata</taxon>
        <taxon>Vertebrata</taxon>
        <taxon>Euteleostomi</taxon>
        <taxon>Actinopterygii</taxon>
        <taxon>Neopterygii</taxon>
        <taxon>Teleostei</taxon>
        <taxon>Albuliformes</taxon>
        <taxon>Albulidae</taxon>
        <taxon>Albula</taxon>
    </lineage>
</organism>
<dbReference type="GO" id="GO:0043235">
    <property type="term" value="C:receptor complex"/>
    <property type="evidence" value="ECO:0007669"/>
    <property type="project" value="TreeGrafter"/>
</dbReference>
<keyword evidence="10" id="KW-1185">Reference proteome</keyword>
<evidence type="ECO:0000256" key="1">
    <source>
        <dbReference type="ARBA" id="ARBA00004141"/>
    </source>
</evidence>
<dbReference type="OrthoDB" id="8701926at2759"/>
<dbReference type="EMBL" id="JAERUA010000022">
    <property type="protein sequence ID" value="KAI1883888.1"/>
    <property type="molecule type" value="Genomic_DNA"/>
</dbReference>
<keyword evidence="3 7" id="KW-0812">Transmembrane</keyword>
<evidence type="ECO:0000256" key="6">
    <source>
        <dbReference type="SAM" id="MobiDB-lite"/>
    </source>
</evidence>
<feature type="transmembrane region" description="Helical" evidence="7">
    <location>
        <begin position="149"/>
        <end position="168"/>
    </location>
</feature>
<comment type="similarity">
    <text evidence="2">Belongs to the G-protein coupled receptor 3 family.</text>
</comment>
<dbReference type="InterPro" id="IPR051753">
    <property type="entry name" value="RA-inducible_GPCR3"/>
</dbReference>
<dbReference type="GO" id="GO:0005886">
    <property type="term" value="C:plasma membrane"/>
    <property type="evidence" value="ECO:0007669"/>
    <property type="project" value="TreeGrafter"/>
</dbReference>
<dbReference type="Pfam" id="PF00003">
    <property type="entry name" value="7tm_3"/>
    <property type="match status" value="1"/>
</dbReference>
<feature type="transmembrane region" description="Helical" evidence="7">
    <location>
        <begin position="188"/>
        <end position="207"/>
    </location>
</feature>
<feature type="region of interest" description="Disordered" evidence="6">
    <location>
        <begin position="312"/>
        <end position="388"/>
    </location>
</feature>
<sequence length="388" mass="41219">MSSSPSSSAHNVTWMSPAPGCGRGLDPAYAFLCDRQAAWGIVVEALASLGFLVSAVLLLGLVAWAIWACLPRRRHSRGLGGGISALLLFLLGVAGLFGLTFATVIRLTAQTCPTRVFLFGVLFALCFAALLARALALQGFAAARGWGEPALVLALAAVQVIIATQWLLTVLVRDGLPCAYSQGEFVMLLIYVLCLLAAALVLTLRGLCRSCCTYSYGPAHSRARAQAALLFLTTLLSACIWVVWIALLTRGNLAMGRQPGWDDPVLSVALLANGWALLLGHVLPQACFLCRAEGLGKDGPLDFAGWTSPTGGLPGLGDSTKEGHDNGSFQSDGPGHRGKGQEPMLRSPYESGFSMTEIDPDKDYSIPRPQTTNTSEPYDAYYGNRLSD</sequence>
<evidence type="ECO:0000259" key="8">
    <source>
        <dbReference type="Pfam" id="PF00003"/>
    </source>
</evidence>
<feature type="transmembrane region" description="Helical" evidence="7">
    <location>
        <begin position="82"/>
        <end position="105"/>
    </location>
</feature>
<evidence type="ECO:0000313" key="10">
    <source>
        <dbReference type="Proteomes" id="UP000829720"/>
    </source>
</evidence>
<feature type="transmembrane region" description="Helical" evidence="7">
    <location>
        <begin position="268"/>
        <end position="290"/>
    </location>
</feature>
<evidence type="ECO:0000256" key="3">
    <source>
        <dbReference type="ARBA" id="ARBA00022692"/>
    </source>
</evidence>
<protein>
    <recommendedName>
        <fullName evidence="8">G-protein coupled receptors family 3 profile domain-containing protein</fullName>
    </recommendedName>
</protein>
<evidence type="ECO:0000256" key="7">
    <source>
        <dbReference type="SAM" id="Phobius"/>
    </source>
</evidence>
<dbReference type="PANTHER" id="PTHR14511">
    <property type="entry name" value="G PROTEIN COUPLED RECEPTOR, CLASS C, GROUP 5"/>
    <property type="match status" value="1"/>
</dbReference>
<dbReference type="GO" id="GO:0004930">
    <property type="term" value="F:G protein-coupled receptor activity"/>
    <property type="evidence" value="ECO:0007669"/>
    <property type="project" value="InterPro"/>
</dbReference>
<feature type="domain" description="G-protein coupled receptors family 3 profile" evidence="8">
    <location>
        <begin position="35"/>
        <end position="284"/>
    </location>
</feature>
<dbReference type="AlphaFoldDB" id="A0A8T3CMV4"/>
<evidence type="ECO:0000256" key="4">
    <source>
        <dbReference type="ARBA" id="ARBA00022989"/>
    </source>
</evidence>
<keyword evidence="4 7" id="KW-1133">Transmembrane helix</keyword>
<dbReference type="GO" id="GO:0070062">
    <property type="term" value="C:extracellular exosome"/>
    <property type="evidence" value="ECO:0007669"/>
    <property type="project" value="TreeGrafter"/>
</dbReference>